<dbReference type="EMBL" id="JAMFTH010000003">
    <property type="protein sequence ID" value="MCP8900036.1"/>
    <property type="molecule type" value="Genomic_DNA"/>
</dbReference>
<protein>
    <submittedName>
        <fullName evidence="5">LuxR family transcriptional regulator</fullName>
    </submittedName>
</protein>
<dbReference type="InterPro" id="IPR005143">
    <property type="entry name" value="TF_LuxR_autoind-bd_dom"/>
</dbReference>
<dbReference type="PANTHER" id="PTHR44688:SF16">
    <property type="entry name" value="DNA-BINDING TRANSCRIPTIONAL ACTIVATOR DEVR_DOSR"/>
    <property type="match status" value="1"/>
</dbReference>
<dbReference type="InterPro" id="IPR000792">
    <property type="entry name" value="Tscrpt_reg_LuxR_C"/>
</dbReference>
<dbReference type="InterPro" id="IPR036388">
    <property type="entry name" value="WH-like_DNA-bd_sf"/>
</dbReference>
<dbReference type="InterPro" id="IPR036693">
    <property type="entry name" value="TF_LuxR_autoind-bd_dom_sf"/>
</dbReference>
<dbReference type="SUPFAM" id="SSF46894">
    <property type="entry name" value="C-terminal effector domain of the bipartite response regulators"/>
    <property type="match status" value="1"/>
</dbReference>
<dbReference type="SUPFAM" id="SSF75516">
    <property type="entry name" value="Pheromone-binding domain of LuxR-like quorum-sensing transcription factors"/>
    <property type="match status" value="1"/>
</dbReference>
<dbReference type="GO" id="GO:0003677">
    <property type="term" value="F:DNA binding"/>
    <property type="evidence" value="ECO:0007669"/>
    <property type="project" value="UniProtKB-KW"/>
</dbReference>
<evidence type="ECO:0000256" key="3">
    <source>
        <dbReference type="ARBA" id="ARBA00023163"/>
    </source>
</evidence>
<dbReference type="Gene3D" id="3.30.450.80">
    <property type="entry name" value="Transcription factor LuxR-like, autoinducer-binding domain"/>
    <property type="match status" value="1"/>
</dbReference>
<keyword evidence="6" id="KW-1185">Reference proteome</keyword>
<dbReference type="PROSITE" id="PS50043">
    <property type="entry name" value="HTH_LUXR_2"/>
    <property type="match status" value="1"/>
</dbReference>
<accession>A0A9X2I4V1</accession>
<dbReference type="PROSITE" id="PS00622">
    <property type="entry name" value="HTH_LUXR_1"/>
    <property type="match status" value="1"/>
</dbReference>
<keyword evidence="1" id="KW-0805">Transcription regulation</keyword>
<evidence type="ECO:0000256" key="2">
    <source>
        <dbReference type="ARBA" id="ARBA00023125"/>
    </source>
</evidence>
<dbReference type="Gene3D" id="1.10.10.10">
    <property type="entry name" value="Winged helix-like DNA-binding domain superfamily/Winged helix DNA-binding domain"/>
    <property type="match status" value="1"/>
</dbReference>
<evidence type="ECO:0000259" key="4">
    <source>
        <dbReference type="PROSITE" id="PS50043"/>
    </source>
</evidence>
<comment type="caution">
    <text evidence="5">The sequence shown here is derived from an EMBL/GenBank/DDBJ whole genome shotgun (WGS) entry which is preliminary data.</text>
</comment>
<evidence type="ECO:0000256" key="1">
    <source>
        <dbReference type="ARBA" id="ARBA00023015"/>
    </source>
</evidence>
<sequence>MDVLATFLPSARSAQNRQQLCDLLERQLNKLGFNYWAYVEHSQGTQNLLTNYPAEWVSYYVSRDYEKIDPLTDKELDHLLPYLWSDLLKTYPLTRTQQQIFDEASSLGISDGIAIPIHEPGGDYACLTISGFADMRELPRVFASEKTELYALATAFHIHIRQLPSQCAVALTQRERECLKWVAQGKTSWRIGELINVSERTVNFHITNAMKKLGAKTRQQALTNAVAQKIITSL</sequence>
<evidence type="ECO:0000313" key="5">
    <source>
        <dbReference type="EMBL" id="MCP8900036.1"/>
    </source>
</evidence>
<dbReference type="Pfam" id="PF03472">
    <property type="entry name" value="Autoind_bind"/>
    <property type="match status" value="1"/>
</dbReference>
<dbReference type="SMART" id="SM00421">
    <property type="entry name" value="HTH_LUXR"/>
    <property type="match status" value="1"/>
</dbReference>
<dbReference type="GO" id="GO:0006355">
    <property type="term" value="P:regulation of DNA-templated transcription"/>
    <property type="evidence" value="ECO:0007669"/>
    <property type="project" value="InterPro"/>
</dbReference>
<dbReference type="PANTHER" id="PTHR44688">
    <property type="entry name" value="DNA-BINDING TRANSCRIPTIONAL ACTIVATOR DEVR_DOSR"/>
    <property type="match status" value="1"/>
</dbReference>
<proteinExistence type="predicted"/>
<evidence type="ECO:0000313" key="6">
    <source>
        <dbReference type="Proteomes" id="UP001139319"/>
    </source>
</evidence>
<dbReference type="PRINTS" id="PR00038">
    <property type="entry name" value="HTHLUXR"/>
</dbReference>
<dbReference type="Pfam" id="PF00196">
    <property type="entry name" value="GerE"/>
    <property type="match status" value="1"/>
</dbReference>
<keyword evidence="2" id="KW-0238">DNA-binding</keyword>
<gene>
    <name evidence="5" type="ORF">M6D89_12070</name>
</gene>
<organism evidence="5 6">
    <name type="scientific">Gilvimarinus xylanilyticus</name>
    <dbReference type="NCBI Taxonomy" id="2944139"/>
    <lineage>
        <taxon>Bacteria</taxon>
        <taxon>Pseudomonadati</taxon>
        <taxon>Pseudomonadota</taxon>
        <taxon>Gammaproteobacteria</taxon>
        <taxon>Cellvibrionales</taxon>
        <taxon>Cellvibrionaceae</taxon>
        <taxon>Gilvimarinus</taxon>
    </lineage>
</organism>
<name>A0A9X2I4V1_9GAMM</name>
<dbReference type="InterPro" id="IPR016032">
    <property type="entry name" value="Sig_transdc_resp-reg_C-effctor"/>
</dbReference>
<dbReference type="Proteomes" id="UP001139319">
    <property type="component" value="Unassembled WGS sequence"/>
</dbReference>
<reference evidence="5" key="1">
    <citation type="submission" date="2022-05" db="EMBL/GenBank/DDBJ databases">
        <authorList>
            <person name="Sun H.-N."/>
        </authorList>
    </citation>
    <scope>NUCLEOTIDE SEQUENCE</scope>
    <source>
        <strain evidence="5">HB14</strain>
    </source>
</reference>
<keyword evidence="3" id="KW-0804">Transcription</keyword>
<dbReference type="AlphaFoldDB" id="A0A9X2I4V1"/>
<reference evidence="5" key="2">
    <citation type="submission" date="2023-01" db="EMBL/GenBank/DDBJ databases">
        <title>Gilvimarinus xylanilyticus HB14 isolated from Caulerpa lentillifera aquaculture base in Hainan, China.</title>
        <authorList>
            <person name="Zhang Y.-J."/>
        </authorList>
    </citation>
    <scope>NUCLEOTIDE SEQUENCE</scope>
    <source>
        <strain evidence="5">HB14</strain>
    </source>
</reference>
<dbReference type="CDD" id="cd06170">
    <property type="entry name" value="LuxR_C_like"/>
    <property type="match status" value="1"/>
</dbReference>
<dbReference type="RefSeq" id="WP_253968326.1">
    <property type="nucleotide sequence ID" value="NZ_JAMFTH010000003.1"/>
</dbReference>
<feature type="domain" description="HTH luxR-type" evidence="4">
    <location>
        <begin position="164"/>
        <end position="229"/>
    </location>
</feature>